<dbReference type="AlphaFoldDB" id="A0AAE0LYQ8"/>
<dbReference type="Pfam" id="PF06985">
    <property type="entry name" value="HET"/>
    <property type="match status" value="1"/>
</dbReference>
<protein>
    <submittedName>
        <fullName evidence="2">Heterokaryon incompatibility protein-domain-containing protein</fullName>
    </submittedName>
</protein>
<proteinExistence type="predicted"/>
<name>A0AAE0LYQ8_9PEZI</name>
<evidence type="ECO:0000313" key="3">
    <source>
        <dbReference type="Proteomes" id="UP001283341"/>
    </source>
</evidence>
<reference evidence="2" key="1">
    <citation type="journal article" date="2023" name="Mol. Phylogenet. Evol.">
        <title>Genome-scale phylogeny and comparative genomics of the fungal order Sordariales.</title>
        <authorList>
            <person name="Hensen N."/>
            <person name="Bonometti L."/>
            <person name="Westerberg I."/>
            <person name="Brannstrom I.O."/>
            <person name="Guillou S."/>
            <person name="Cros-Aarteil S."/>
            <person name="Calhoun S."/>
            <person name="Haridas S."/>
            <person name="Kuo A."/>
            <person name="Mondo S."/>
            <person name="Pangilinan J."/>
            <person name="Riley R."/>
            <person name="LaButti K."/>
            <person name="Andreopoulos B."/>
            <person name="Lipzen A."/>
            <person name="Chen C."/>
            <person name="Yan M."/>
            <person name="Daum C."/>
            <person name="Ng V."/>
            <person name="Clum A."/>
            <person name="Steindorff A."/>
            <person name="Ohm R.A."/>
            <person name="Martin F."/>
            <person name="Silar P."/>
            <person name="Natvig D.O."/>
            <person name="Lalanne C."/>
            <person name="Gautier V."/>
            <person name="Ament-Velasquez S.L."/>
            <person name="Kruys A."/>
            <person name="Hutchinson M.I."/>
            <person name="Powell A.J."/>
            <person name="Barry K."/>
            <person name="Miller A.N."/>
            <person name="Grigoriev I.V."/>
            <person name="Debuchy R."/>
            <person name="Gladieux P."/>
            <person name="Hiltunen Thoren M."/>
            <person name="Johannesson H."/>
        </authorList>
    </citation>
    <scope>NUCLEOTIDE SEQUENCE</scope>
    <source>
        <strain evidence="2">CBS 118394</strain>
    </source>
</reference>
<dbReference type="PANTHER" id="PTHR33112">
    <property type="entry name" value="DOMAIN PROTEIN, PUTATIVE-RELATED"/>
    <property type="match status" value="1"/>
</dbReference>
<accession>A0AAE0LYQ8</accession>
<evidence type="ECO:0000259" key="1">
    <source>
        <dbReference type="Pfam" id="PF06985"/>
    </source>
</evidence>
<sequence length="674" mass="76262">MPPLKPLCEYCAKIPLQDLVAGTKFTLGSGARVKNSDCPLCRVVVTAFRALYHTDTWDNTLPLSKETDVGLHWYSSSGPGGRGGFTIDPTYLANWICMAPSASNDRPAADHEYLRPTVGAEFPIARLEDWISACTKYHSDRCRVKTGSFEDSFPGLEVVRFIDVKRSSIVELRTVPHYVALSYVWGEVSTVRLTATSRPGLLLPGGIEKAWQGIPRTIKDAIELVRKLGVRYLWVDALCLIQNDPDDVSRGVKIMDEIYERSWLTIIAASGHNANGGLPGIHENSRCSSAAVPITEDVSVGLFVPLDRLLKCSVYETRAWTFQEQLLARRAVYFVDGHVFFRCREDVYAEQLMDQSPRGGRPLYLKQDIWSSILPTTAALDDPLHDFANMLIYYSQRALTLPSDTIRALAGITRRVSQLSKCRFLQGIPTAVFDAFLIFESNTRSFLRRRQGFPSYSWAGWKGGLVVTRRGKMFENLNEWLEEYTWIVWYKRSPSGVLNPVWDPSANESFPFGNWEYPGYRRRRPFQCPRGVYLNSTRTYPTQDLASSSMQGTDYPLLQFWTVSVHFNLEPGDDFTGYAYIVTAKGARVGTISLDGAEETTIFTTQDRFEFILLSRVMEDSYIMEPRREEDRYFVLLLEWNGDVAERRGLGLLNISAVADSLPPGPRWKEILLG</sequence>
<organism evidence="2 3">
    <name type="scientific">Apodospora peruviana</name>
    <dbReference type="NCBI Taxonomy" id="516989"/>
    <lineage>
        <taxon>Eukaryota</taxon>
        <taxon>Fungi</taxon>
        <taxon>Dikarya</taxon>
        <taxon>Ascomycota</taxon>
        <taxon>Pezizomycotina</taxon>
        <taxon>Sordariomycetes</taxon>
        <taxon>Sordariomycetidae</taxon>
        <taxon>Sordariales</taxon>
        <taxon>Lasiosphaeriaceae</taxon>
        <taxon>Apodospora</taxon>
    </lineage>
</organism>
<dbReference type="PANTHER" id="PTHR33112:SF12">
    <property type="entry name" value="HETEROKARYON INCOMPATIBILITY DOMAIN-CONTAINING PROTEIN"/>
    <property type="match status" value="1"/>
</dbReference>
<dbReference type="Proteomes" id="UP001283341">
    <property type="component" value="Unassembled WGS sequence"/>
</dbReference>
<feature type="domain" description="Heterokaryon incompatibility" evidence="1">
    <location>
        <begin position="178"/>
        <end position="324"/>
    </location>
</feature>
<dbReference type="EMBL" id="JAUEDM010000008">
    <property type="protein sequence ID" value="KAK3312603.1"/>
    <property type="molecule type" value="Genomic_DNA"/>
</dbReference>
<evidence type="ECO:0000313" key="2">
    <source>
        <dbReference type="EMBL" id="KAK3312603.1"/>
    </source>
</evidence>
<comment type="caution">
    <text evidence="2">The sequence shown here is derived from an EMBL/GenBank/DDBJ whole genome shotgun (WGS) entry which is preliminary data.</text>
</comment>
<dbReference type="InterPro" id="IPR010730">
    <property type="entry name" value="HET"/>
</dbReference>
<reference evidence="2" key="2">
    <citation type="submission" date="2023-06" db="EMBL/GenBank/DDBJ databases">
        <authorList>
            <consortium name="Lawrence Berkeley National Laboratory"/>
            <person name="Haridas S."/>
            <person name="Hensen N."/>
            <person name="Bonometti L."/>
            <person name="Westerberg I."/>
            <person name="Brannstrom I.O."/>
            <person name="Guillou S."/>
            <person name="Cros-Aarteil S."/>
            <person name="Calhoun S."/>
            <person name="Kuo A."/>
            <person name="Mondo S."/>
            <person name="Pangilinan J."/>
            <person name="Riley R."/>
            <person name="Labutti K."/>
            <person name="Andreopoulos B."/>
            <person name="Lipzen A."/>
            <person name="Chen C."/>
            <person name="Yanf M."/>
            <person name="Daum C."/>
            <person name="Ng V."/>
            <person name="Clum A."/>
            <person name="Steindorff A."/>
            <person name="Ohm R."/>
            <person name="Martin F."/>
            <person name="Silar P."/>
            <person name="Natvig D."/>
            <person name="Lalanne C."/>
            <person name="Gautier V."/>
            <person name="Ament-Velasquez S.L."/>
            <person name="Kruys A."/>
            <person name="Hutchinson M.I."/>
            <person name="Powell A.J."/>
            <person name="Barry K."/>
            <person name="Miller A.N."/>
            <person name="Grigoriev I.V."/>
            <person name="Debuchy R."/>
            <person name="Gladieux P."/>
            <person name="Thoren M.H."/>
            <person name="Johannesson H."/>
        </authorList>
    </citation>
    <scope>NUCLEOTIDE SEQUENCE</scope>
    <source>
        <strain evidence="2">CBS 118394</strain>
    </source>
</reference>
<gene>
    <name evidence="2" type="ORF">B0H66DRAFT_568487</name>
</gene>
<keyword evidence="3" id="KW-1185">Reference proteome</keyword>